<dbReference type="AlphaFoldDB" id="A0A0V1KMX6"/>
<dbReference type="GO" id="GO:0006508">
    <property type="term" value="P:proteolysis"/>
    <property type="evidence" value="ECO:0007669"/>
    <property type="project" value="InterPro"/>
</dbReference>
<dbReference type="GO" id="GO:0003676">
    <property type="term" value="F:nucleic acid binding"/>
    <property type="evidence" value="ECO:0007669"/>
    <property type="project" value="InterPro"/>
</dbReference>
<evidence type="ECO:0000259" key="3">
    <source>
        <dbReference type="PROSITE" id="PS50158"/>
    </source>
</evidence>
<proteinExistence type="predicted"/>
<dbReference type="PROSITE" id="PS00141">
    <property type="entry name" value="ASP_PROTEASE"/>
    <property type="match status" value="1"/>
</dbReference>
<dbReference type="SMART" id="SM00343">
    <property type="entry name" value="ZnF_C2HC"/>
    <property type="match status" value="1"/>
</dbReference>
<dbReference type="GO" id="GO:0004190">
    <property type="term" value="F:aspartic-type endopeptidase activity"/>
    <property type="evidence" value="ECO:0007669"/>
    <property type="project" value="InterPro"/>
</dbReference>
<dbReference type="STRING" id="6335.A0A0V1KMX6"/>
<dbReference type="PANTHER" id="PTHR46888:SF1">
    <property type="entry name" value="RIBONUCLEASE H"/>
    <property type="match status" value="1"/>
</dbReference>
<dbReference type="Pfam" id="PF00098">
    <property type="entry name" value="zf-CCHC"/>
    <property type="match status" value="1"/>
</dbReference>
<dbReference type="InterPro" id="IPR001878">
    <property type="entry name" value="Znf_CCHC"/>
</dbReference>
<dbReference type="InterPro" id="IPR021109">
    <property type="entry name" value="Peptidase_aspartic_dom_sf"/>
</dbReference>
<gene>
    <name evidence="4" type="ORF">T02_7374</name>
</gene>
<evidence type="ECO:0000256" key="2">
    <source>
        <dbReference type="SAM" id="MobiDB-lite"/>
    </source>
</evidence>
<dbReference type="Proteomes" id="UP000054721">
    <property type="component" value="Unassembled WGS sequence"/>
</dbReference>
<reference evidence="4 5" key="1">
    <citation type="submission" date="2015-05" db="EMBL/GenBank/DDBJ databases">
        <title>Evolution of Trichinella species and genotypes.</title>
        <authorList>
            <person name="Korhonen P.K."/>
            <person name="Edoardo P."/>
            <person name="Giuseppe L.R."/>
            <person name="Gasser R.B."/>
        </authorList>
    </citation>
    <scope>NUCLEOTIDE SEQUENCE [LARGE SCALE GENOMIC DNA]</scope>
    <source>
        <strain evidence="4">ISS10</strain>
    </source>
</reference>
<sequence>MNRAPDGATNGERGRIDGPEWVRPPETWFEHMELYFRAGRIAPERRAALVQYHTDAEVRSIMRAMDVQETDDYDGLKSALFEAFGVRTGPERLFSKAFPEMSGSADKILLQQFKAGLSADSVKTAVLRSEMDNFAEAVEVAVKEERVEDEPTAGRITEAAAAAVTTRKEVGDDLAEVLRQLKELLTNNTLAATKRPPPWQRRRPERRGDRRCWKCGGLGHISRECQASSRDARASEIETPIVEGSVGGVGCDMLVDTGSAVTLADERFMRHSKTMRDVPKPLIRRETASGIELEITNACVTEIVLGKSVTVQHTVLFVKELSHKILL</sequence>
<dbReference type="Gene3D" id="4.10.60.10">
    <property type="entry name" value="Zinc finger, CCHC-type"/>
    <property type="match status" value="1"/>
</dbReference>
<keyword evidence="5" id="KW-1185">Reference proteome</keyword>
<accession>A0A0V1KMX6</accession>
<dbReference type="PROSITE" id="PS50158">
    <property type="entry name" value="ZF_CCHC"/>
    <property type="match status" value="1"/>
</dbReference>
<dbReference type="GO" id="GO:0019899">
    <property type="term" value="F:enzyme binding"/>
    <property type="evidence" value="ECO:0007669"/>
    <property type="project" value="UniProtKB-ARBA"/>
</dbReference>
<name>A0A0V1KMX6_9BILA</name>
<keyword evidence="1" id="KW-0479">Metal-binding</keyword>
<keyword evidence="1" id="KW-0863">Zinc-finger</keyword>
<evidence type="ECO:0000313" key="5">
    <source>
        <dbReference type="Proteomes" id="UP000054721"/>
    </source>
</evidence>
<comment type="caution">
    <text evidence="4">The sequence shown here is derived from an EMBL/GenBank/DDBJ whole genome shotgun (WGS) entry which is preliminary data.</text>
</comment>
<dbReference type="Gene3D" id="2.40.70.10">
    <property type="entry name" value="Acid Proteases"/>
    <property type="match status" value="1"/>
</dbReference>
<dbReference type="InterPro" id="IPR001969">
    <property type="entry name" value="Aspartic_peptidase_AS"/>
</dbReference>
<dbReference type="EMBL" id="JYDW01000382">
    <property type="protein sequence ID" value="KRZ48624.1"/>
    <property type="molecule type" value="Genomic_DNA"/>
</dbReference>
<feature type="region of interest" description="Disordered" evidence="2">
    <location>
        <begin position="1"/>
        <end position="22"/>
    </location>
</feature>
<dbReference type="OrthoDB" id="5930812at2759"/>
<organism evidence="4 5">
    <name type="scientific">Trichinella nativa</name>
    <dbReference type="NCBI Taxonomy" id="6335"/>
    <lineage>
        <taxon>Eukaryota</taxon>
        <taxon>Metazoa</taxon>
        <taxon>Ecdysozoa</taxon>
        <taxon>Nematoda</taxon>
        <taxon>Enoplea</taxon>
        <taxon>Dorylaimia</taxon>
        <taxon>Trichinellida</taxon>
        <taxon>Trichinellidae</taxon>
        <taxon>Trichinella</taxon>
    </lineage>
</organism>
<feature type="non-terminal residue" evidence="4">
    <location>
        <position position="1"/>
    </location>
</feature>
<feature type="domain" description="CCHC-type" evidence="3">
    <location>
        <begin position="210"/>
        <end position="225"/>
    </location>
</feature>
<dbReference type="InterPro" id="IPR036875">
    <property type="entry name" value="Znf_CCHC_sf"/>
</dbReference>
<dbReference type="SUPFAM" id="SSF57756">
    <property type="entry name" value="Retrovirus zinc finger-like domains"/>
    <property type="match status" value="1"/>
</dbReference>
<dbReference type="PANTHER" id="PTHR46888">
    <property type="entry name" value="ZINC KNUCKLE DOMAINCONTAINING PROTEIN-RELATED"/>
    <property type="match status" value="1"/>
</dbReference>
<evidence type="ECO:0000313" key="4">
    <source>
        <dbReference type="EMBL" id="KRZ48624.1"/>
    </source>
</evidence>
<evidence type="ECO:0000256" key="1">
    <source>
        <dbReference type="PROSITE-ProRule" id="PRU00047"/>
    </source>
</evidence>
<dbReference type="GO" id="GO:0008270">
    <property type="term" value="F:zinc ion binding"/>
    <property type="evidence" value="ECO:0007669"/>
    <property type="project" value="UniProtKB-KW"/>
</dbReference>
<protein>
    <recommendedName>
        <fullName evidence="3">CCHC-type domain-containing protein</fullName>
    </recommendedName>
</protein>
<keyword evidence="1" id="KW-0862">Zinc</keyword>